<protein>
    <submittedName>
        <fullName evidence="2">Uncharacterized protein</fullName>
    </submittedName>
</protein>
<evidence type="ECO:0000313" key="2">
    <source>
        <dbReference type="EMBL" id="PRQ58075.1"/>
    </source>
</evidence>
<dbReference type="EMBL" id="PDCK01000039">
    <property type="protein sequence ID" value="PRQ58075.1"/>
    <property type="molecule type" value="Genomic_DNA"/>
</dbReference>
<name>A0A2P6SHB2_ROSCH</name>
<reference evidence="2 3" key="1">
    <citation type="journal article" date="2018" name="Nat. Genet.">
        <title>The Rosa genome provides new insights in the design of modern roses.</title>
        <authorList>
            <person name="Bendahmane M."/>
        </authorList>
    </citation>
    <scope>NUCLEOTIDE SEQUENCE [LARGE SCALE GENOMIC DNA]</scope>
    <source>
        <strain evidence="3">cv. Old Blush</strain>
    </source>
</reference>
<dbReference type="Pfam" id="PF11595">
    <property type="entry name" value="DUF3245"/>
    <property type="match status" value="1"/>
</dbReference>
<dbReference type="OMA" id="DHRTNAD"/>
<dbReference type="PANTHER" id="PTHR35741">
    <property type="entry name" value="FACTOR CWC22-LIKE PROTEIN, PUTATIVE (DUF3245)-RELATED"/>
    <property type="match status" value="1"/>
</dbReference>
<evidence type="ECO:0000256" key="1">
    <source>
        <dbReference type="SAM" id="MobiDB-lite"/>
    </source>
</evidence>
<gene>
    <name evidence="2" type="ORF">RchiOBHm_Chr1g0355271</name>
</gene>
<evidence type="ECO:0000313" key="3">
    <source>
        <dbReference type="Proteomes" id="UP000238479"/>
    </source>
</evidence>
<feature type="region of interest" description="Disordered" evidence="1">
    <location>
        <begin position="94"/>
        <end position="138"/>
    </location>
</feature>
<comment type="caution">
    <text evidence="2">The sequence shown here is derived from an EMBL/GenBank/DDBJ whole genome shotgun (WGS) entry which is preliminary data.</text>
</comment>
<feature type="compositionally biased region" description="Acidic residues" evidence="1">
    <location>
        <begin position="101"/>
        <end position="110"/>
    </location>
</feature>
<accession>A0A2P6SHB2</accession>
<organism evidence="2 3">
    <name type="scientific">Rosa chinensis</name>
    <name type="common">China rose</name>
    <dbReference type="NCBI Taxonomy" id="74649"/>
    <lineage>
        <taxon>Eukaryota</taxon>
        <taxon>Viridiplantae</taxon>
        <taxon>Streptophyta</taxon>
        <taxon>Embryophyta</taxon>
        <taxon>Tracheophyta</taxon>
        <taxon>Spermatophyta</taxon>
        <taxon>Magnoliopsida</taxon>
        <taxon>eudicotyledons</taxon>
        <taxon>Gunneridae</taxon>
        <taxon>Pentapetalae</taxon>
        <taxon>rosids</taxon>
        <taxon>fabids</taxon>
        <taxon>Rosales</taxon>
        <taxon>Rosaceae</taxon>
        <taxon>Rosoideae</taxon>
        <taxon>Rosoideae incertae sedis</taxon>
        <taxon>Rosa</taxon>
    </lineage>
</organism>
<proteinExistence type="predicted"/>
<keyword evidence="3" id="KW-1185">Reference proteome</keyword>
<dbReference type="OrthoDB" id="1908779at2759"/>
<dbReference type="STRING" id="74649.A0A2P6SHB2"/>
<dbReference type="PANTHER" id="PTHR35741:SF1">
    <property type="entry name" value="FACTOR CWC22-LIKE PROTEIN, PUTATIVE (DUF3245)-RELATED"/>
    <property type="match status" value="1"/>
</dbReference>
<dbReference type="AlphaFoldDB" id="A0A2P6SHB2"/>
<sequence length="138" mass="15348">MSSNTTETKKEKKGPPQIVKLNKALALAEKWVSNMSKLPAEDESFETQSRPARLGLGAKVPRASTFVPSDDPLERKLYYKLNAQKRKAAKIAEELAPAAADGDDDDEDNEDSRTRAFEKKKRAANPLSPPLGKKKRRK</sequence>
<dbReference type="Proteomes" id="UP000238479">
    <property type="component" value="Chromosome 1"/>
</dbReference>
<dbReference type="Gramene" id="PRQ58075">
    <property type="protein sequence ID" value="PRQ58075"/>
    <property type="gene ID" value="RchiOBHm_Chr1g0355271"/>
</dbReference>
<dbReference type="InterPro" id="IPR021641">
    <property type="entry name" value="DUF3245"/>
</dbReference>